<feature type="signal peptide" evidence="9">
    <location>
        <begin position="1"/>
        <end position="20"/>
    </location>
</feature>
<evidence type="ECO:0008006" key="12">
    <source>
        <dbReference type="Google" id="ProtNLM"/>
    </source>
</evidence>
<protein>
    <recommendedName>
        <fullName evidence="12">Solute carrier family 39 member 9</fullName>
    </recommendedName>
</protein>
<dbReference type="OrthoDB" id="19859at2759"/>
<dbReference type="GO" id="GO:0006829">
    <property type="term" value="P:zinc ion transport"/>
    <property type="evidence" value="ECO:0007669"/>
    <property type="project" value="InterPro"/>
</dbReference>
<dbReference type="EMBL" id="JANBPU010000033">
    <property type="protein sequence ID" value="KAJ1919073.1"/>
    <property type="molecule type" value="Genomic_DNA"/>
</dbReference>
<gene>
    <name evidence="10" type="ORF">H4219_002228</name>
</gene>
<dbReference type="Pfam" id="PF02535">
    <property type="entry name" value="Zip"/>
    <property type="match status" value="1"/>
</dbReference>
<keyword evidence="5" id="KW-0333">Golgi apparatus</keyword>
<feature type="transmembrane region" description="Helical" evidence="8">
    <location>
        <begin position="359"/>
        <end position="377"/>
    </location>
</feature>
<dbReference type="Proteomes" id="UP001150538">
    <property type="component" value="Unassembled WGS sequence"/>
</dbReference>
<reference evidence="10" key="1">
    <citation type="submission" date="2022-07" db="EMBL/GenBank/DDBJ databases">
        <title>Phylogenomic reconstructions and comparative analyses of Kickxellomycotina fungi.</title>
        <authorList>
            <person name="Reynolds N.K."/>
            <person name="Stajich J.E."/>
            <person name="Barry K."/>
            <person name="Grigoriev I.V."/>
            <person name="Crous P."/>
            <person name="Smith M.E."/>
        </authorList>
    </citation>
    <scope>NUCLEOTIDE SEQUENCE</scope>
    <source>
        <strain evidence="10">NBRC 100468</strain>
    </source>
</reference>
<evidence type="ECO:0000256" key="6">
    <source>
        <dbReference type="ARBA" id="ARBA00023136"/>
    </source>
</evidence>
<accession>A0A9W7ZY10</accession>
<evidence type="ECO:0000256" key="8">
    <source>
        <dbReference type="SAM" id="Phobius"/>
    </source>
</evidence>
<evidence type="ECO:0000313" key="11">
    <source>
        <dbReference type="Proteomes" id="UP001150538"/>
    </source>
</evidence>
<dbReference type="PANTHER" id="PTHR16133">
    <property type="entry name" value="SOLUTE CARRIER FAMILY 39 ZINC TRANSPORTER , MEMBER 9-RELATED"/>
    <property type="match status" value="1"/>
</dbReference>
<feature type="transmembrane region" description="Helical" evidence="8">
    <location>
        <begin position="285"/>
        <end position="308"/>
    </location>
</feature>
<dbReference type="PANTHER" id="PTHR16133:SF0">
    <property type="entry name" value="ZINC_IRON REGULATED TRANSPORTER-RELATED PROTEIN 102B, ISOFORM E"/>
    <property type="match status" value="1"/>
</dbReference>
<dbReference type="InterPro" id="IPR045891">
    <property type="entry name" value="ZIP9"/>
</dbReference>
<feature type="compositionally biased region" description="Basic and acidic residues" evidence="7">
    <location>
        <begin position="163"/>
        <end position="175"/>
    </location>
</feature>
<organism evidence="10 11">
    <name type="scientific">Mycoemilia scoparia</name>
    <dbReference type="NCBI Taxonomy" id="417184"/>
    <lineage>
        <taxon>Eukaryota</taxon>
        <taxon>Fungi</taxon>
        <taxon>Fungi incertae sedis</taxon>
        <taxon>Zoopagomycota</taxon>
        <taxon>Kickxellomycotina</taxon>
        <taxon>Kickxellomycetes</taxon>
        <taxon>Kickxellales</taxon>
        <taxon>Kickxellaceae</taxon>
        <taxon>Mycoemilia</taxon>
    </lineage>
</organism>
<evidence type="ECO:0000256" key="1">
    <source>
        <dbReference type="ARBA" id="ARBA00004127"/>
    </source>
</evidence>
<dbReference type="GO" id="GO:0046873">
    <property type="term" value="F:metal ion transmembrane transporter activity"/>
    <property type="evidence" value="ECO:0007669"/>
    <property type="project" value="InterPro"/>
</dbReference>
<keyword evidence="11" id="KW-1185">Reference proteome</keyword>
<comment type="subcellular location">
    <subcellularLocation>
        <location evidence="1">Endomembrane system</location>
        <topology evidence="1">Multi-pass membrane protein</topology>
    </subcellularLocation>
    <subcellularLocation>
        <location evidence="2">Golgi apparatus membrane</location>
    </subcellularLocation>
</comment>
<feature type="transmembrane region" description="Helical" evidence="8">
    <location>
        <begin position="37"/>
        <end position="55"/>
    </location>
</feature>
<feature type="chain" id="PRO_5040822743" description="Solute carrier family 39 member 9" evidence="9">
    <location>
        <begin position="21"/>
        <end position="378"/>
    </location>
</feature>
<comment type="caution">
    <text evidence="10">The sequence shown here is derived from an EMBL/GenBank/DDBJ whole genome shotgun (WGS) entry which is preliminary data.</text>
</comment>
<dbReference type="AlphaFoldDB" id="A0A9W7ZY10"/>
<evidence type="ECO:0000256" key="2">
    <source>
        <dbReference type="ARBA" id="ARBA00004394"/>
    </source>
</evidence>
<evidence type="ECO:0000256" key="4">
    <source>
        <dbReference type="ARBA" id="ARBA00022989"/>
    </source>
</evidence>
<evidence type="ECO:0000313" key="10">
    <source>
        <dbReference type="EMBL" id="KAJ1919073.1"/>
    </source>
</evidence>
<name>A0A9W7ZY10_9FUNG</name>
<keyword evidence="3 8" id="KW-0812">Transmembrane</keyword>
<evidence type="ECO:0000256" key="3">
    <source>
        <dbReference type="ARBA" id="ARBA00022692"/>
    </source>
</evidence>
<feature type="region of interest" description="Disordered" evidence="7">
    <location>
        <begin position="111"/>
        <end position="191"/>
    </location>
</feature>
<sequence length="378" mass="40027">MSPILVLILLSLAMLLGSLAAGSIPLFFKFSPRGFNYISLFGAGLLVGAVLSVILPEGIESIFHAAEIAATKGSDKEDASKVNTHLEVGLMLMLGFVIMLAIDRCIGGHSHHSHSHSPPADIESASARTRPSVSAQTPSSSSYSQVEFQDTIEMTVQKSRHKNSNDIDEATRDCCADDDPPTAVSSSRLGSCSMNRSRRASAVGNAAGQPSSNEIWPLGIPSTLIGVMVHAAADGVAMGATALGSEPAVEIIIFIALTLHKAPEAFGLVTSLLQGGFPQHRMKHWLLIFALITPLSSIVSYLLLSLVLPDPQTSVFKVTLWAGRILLFSASTFLYVALCHTLPEAMDAMGPGRLSPLHALLLVVGMLLPFVLAISFGH</sequence>
<evidence type="ECO:0000256" key="5">
    <source>
        <dbReference type="ARBA" id="ARBA00023034"/>
    </source>
</evidence>
<evidence type="ECO:0000256" key="7">
    <source>
        <dbReference type="SAM" id="MobiDB-lite"/>
    </source>
</evidence>
<feature type="compositionally biased region" description="Polar residues" evidence="7">
    <location>
        <begin position="145"/>
        <end position="157"/>
    </location>
</feature>
<dbReference type="InterPro" id="IPR003689">
    <property type="entry name" value="ZIP"/>
</dbReference>
<keyword evidence="9" id="KW-0732">Signal</keyword>
<proteinExistence type="predicted"/>
<keyword evidence="4 8" id="KW-1133">Transmembrane helix</keyword>
<evidence type="ECO:0000256" key="9">
    <source>
        <dbReference type="SAM" id="SignalP"/>
    </source>
</evidence>
<keyword evidence="6 8" id="KW-0472">Membrane</keyword>
<feature type="compositionally biased region" description="Low complexity" evidence="7">
    <location>
        <begin position="132"/>
        <end position="144"/>
    </location>
</feature>
<feature type="transmembrane region" description="Helical" evidence="8">
    <location>
        <begin position="320"/>
        <end position="338"/>
    </location>
</feature>
<dbReference type="GO" id="GO:0000139">
    <property type="term" value="C:Golgi membrane"/>
    <property type="evidence" value="ECO:0007669"/>
    <property type="project" value="UniProtKB-SubCell"/>
</dbReference>